<dbReference type="PANTHER" id="PTHR11061:SF30">
    <property type="entry name" value="TRNA (URACIL(54)-C(5))-METHYLTRANSFERASE"/>
    <property type="match status" value="1"/>
</dbReference>
<evidence type="ECO:0000256" key="1">
    <source>
        <dbReference type="ARBA" id="ARBA00022603"/>
    </source>
</evidence>
<accession>A0AA42C5V0</accession>
<dbReference type="Gene3D" id="3.40.50.150">
    <property type="entry name" value="Vaccinia Virus protein VP39"/>
    <property type="match status" value="1"/>
</dbReference>
<dbReference type="PROSITE" id="PS51687">
    <property type="entry name" value="SAM_MT_RNA_M5U"/>
    <property type="match status" value="1"/>
</dbReference>
<evidence type="ECO:0000259" key="6">
    <source>
        <dbReference type="PROSITE" id="PS50926"/>
    </source>
</evidence>
<feature type="binding site" evidence="4">
    <location>
        <position position="351"/>
    </location>
    <ligand>
        <name>S-adenosyl-L-methionine</name>
        <dbReference type="ChEBI" id="CHEBI:59789"/>
    </ligand>
</feature>
<dbReference type="SUPFAM" id="SSF50249">
    <property type="entry name" value="Nucleic acid-binding proteins"/>
    <property type="match status" value="1"/>
</dbReference>
<dbReference type="NCBIfam" id="TIGR00479">
    <property type="entry name" value="rumA"/>
    <property type="match status" value="1"/>
</dbReference>
<feature type="binding site" evidence="4">
    <location>
        <position position="400"/>
    </location>
    <ligand>
        <name>S-adenosyl-L-methionine</name>
        <dbReference type="ChEBI" id="CHEBI:59789"/>
    </ligand>
</feature>
<dbReference type="PROSITE" id="PS50926">
    <property type="entry name" value="TRAM"/>
    <property type="match status" value="1"/>
</dbReference>
<evidence type="ECO:0000256" key="5">
    <source>
        <dbReference type="PROSITE-ProRule" id="PRU10015"/>
    </source>
</evidence>
<comment type="similarity">
    <text evidence="4">Belongs to the class I-like SAM-binding methyltransferase superfamily. RNA M5U methyltransferase family.</text>
</comment>
<dbReference type="CDD" id="cd02440">
    <property type="entry name" value="AdoMet_MTases"/>
    <property type="match status" value="1"/>
</dbReference>
<gene>
    <name evidence="7" type="primary">rlmD</name>
    <name evidence="7" type="ORF">N2K84_04145</name>
</gene>
<evidence type="ECO:0000313" key="8">
    <source>
        <dbReference type="Proteomes" id="UP001163821"/>
    </source>
</evidence>
<organism evidence="7 8">
    <name type="scientific">Gaoshiqia sediminis</name>
    <dbReference type="NCBI Taxonomy" id="2986998"/>
    <lineage>
        <taxon>Bacteria</taxon>
        <taxon>Pseudomonadati</taxon>
        <taxon>Bacteroidota</taxon>
        <taxon>Bacteroidia</taxon>
        <taxon>Marinilabiliales</taxon>
        <taxon>Prolixibacteraceae</taxon>
        <taxon>Gaoshiqia</taxon>
    </lineage>
</organism>
<dbReference type="Proteomes" id="UP001163821">
    <property type="component" value="Unassembled WGS sequence"/>
</dbReference>
<dbReference type="GO" id="GO:0070041">
    <property type="term" value="F:rRNA (uridine-C5-)-methyltransferase activity"/>
    <property type="evidence" value="ECO:0007669"/>
    <property type="project" value="TreeGrafter"/>
</dbReference>
<evidence type="ECO:0000313" key="7">
    <source>
        <dbReference type="EMBL" id="MCW0481909.1"/>
    </source>
</evidence>
<dbReference type="InterPro" id="IPR030390">
    <property type="entry name" value="MeTrfase_TrmA_AS"/>
</dbReference>
<dbReference type="Pfam" id="PF01938">
    <property type="entry name" value="TRAM"/>
    <property type="match status" value="1"/>
</dbReference>
<reference evidence="7" key="1">
    <citation type="submission" date="2022-10" db="EMBL/GenBank/DDBJ databases">
        <title>Gaoshiqiia sediminis gen. nov., sp. nov., isolated from coastal sediment.</title>
        <authorList>
            <person name="Yu W.X."/>
            <person name="Mu D.S."/>
            <person name="Du J.Z."/>
            <person name="Liang Y.Q."/>
        </authorList>
    </citation>
    <scope>NUCLEOTIDE SEQUENCE</scope>
    <source>
        <strain evidence="7">A06</strain>
    </source>
</reference>
<dbReference type="RefSeq" id="WP_282590519.1">
    <property type="nucleotide sequence ID" value="NZ_JAPAAF010000004.1"/>
</dbReference>
<feature type="domain" description="TRAM" evidence="6">
    <location>
        <begin position="1"/>
        <end position="63"/>
    </location>
</feature>
<protein>
    <submittedName>
        <fullName evidence="7">23S rRNA (Uracil(1939)-C(5))-methyltransferase RlmD</fullName>
        <ecNumber evidence="7">2.1.1.190</ecNumber>
    </submittedName>
</protein>
<dbReference type="FunFam" id="3.40.50.150:FF:000009">
    <property type="entry name" value="23S rRNA (Uracil(1939)-C(5))-methyltransferase RlmD"/>
    <property type="match status" value="1"/>
</dbReference>
<dbReference type="PROSITE" id="PS01231">
    <property type="entry name" value="TRMA_2"/>
    <property type="match status" value="1"/>
</dbReference>
<dbReference type="PROSITE" id="PS01230">
    <property type="entry name" value="TRMA_1"/>
    <property type="match status" value="1"/>
</dbReference>
<keyword evidence="1 4" id="KW-0489">Methyltransferase</keyword>
<evidence type="ECO:0000256" key="2">
    <source>
        <dbReference type="ARBA" id="ARBA00022679"/>
    </source>
</evidence>
<dbReference type="Pfam" id="PF05958">
    <property type="entry name" value="tRNA_U5-meth_tr"/>
    <property type="match status" value="1"/>
</dbReference>
<dbReference type="EMBL" id="JAPAAF010000004">
    <property type="protein sequence ID" value="MCW0481909.1"/>
    <property type="molecule type" value="Genomic_DNA"/>
</dbReference>
<keyword evidence="3 4" id="KW-0949">S-adenosyl-L-methionine</keyword>
<dbReference type="InterPro" id="IPR010280">
    <property type="entry name" value="U5_MeTrfase_fam"/>
</dbReference>
<dbReference type="AlphaFoldDB" id="A0AA42C5V0"/>
<keyword evidence="2 4" id="KW-0808">Transferase</keyword>
<feature type="active site" description="Nucleophile" evidence="4">
    <location>
        <position position="427"/>
    </location>
</feature>
<dbReference type="InterPro" id="IPR012340">
    <property type="entry name" value="NA-bd_OB-fold"/>
</dbReference>
<feature type="binding site" evidence="4">
    <location>
        <position position="301"/>
    </location>
    <ligand>
        <name>S-adenosyl-L-methionine</name>
        <dbReference type="ChEBI" id="CHEBI:59789"/>
    </ligand>
</feature>
<comment type="caution">
    <text evidence="7">The sequence shown here is derived from an EMBL/GenBank/DDBJ whole genome shotgun (WGS) entry which is preliminary data.</text>
</comment>
<feature type="active site" evidence="5">
    <location>
        <position position="427"/>
    </location>
</feature>
<dbReference type="Gene3D" id="2.40.50.1070">
    <property type="match status" value="1"/>
</dbReference>
<proteinExistence type="inferred from homology"/>
<dbReference type="PANTHER" id="PTHR11061">
    <property type="entry name" value="RNA M5U METHYLTRANSFERASE"/>
    <property type="match status" value="1"/>
</dbReference>
<sequence>MGRSRKSKPFYEGVTITDIGAEGKAIARVEDLVVFTTHVVPGDVVDLQVTKKRKNYAEARVVRILEKSTDRVDAFCEHFGVCGGCKWQYLPYQKQLFYKQKQVADQLLRLGRIHLPEISPILGSAKQTYYRNKLEFSFSNKRWLTPEEIGEGTEPVQMNALGFHIPGLFDKIIDIDTCWLQPAPSNELRNFIRSWALEHQLDFFDIRNQQGFLRNMIVRTASTGENMLIVAFYYEDKSKREALLQAVANEFPELTSIMYVINSKANDTITDQDIHVFHGRDHIFEEMEGLRFKIGPKSFYQTNSGQAYELYKVAREFAELTGNEVVYDLYTGTGTIANFVANRASKVVGIEYVPEAIEDAKVNSTINNIENTTFFAGDMKEVLNGDFIRKHGHPDVIITDPPRAGMHDDVVNIILDAAPQRIVYVSCNPATQARDLSLMDAAYEVKRVQPVDMFPHTHHVENVVQLIRRES</sequence>
<dbReference type="Gene3D" id="2.40.50.140">
    <property type="entry name" value="Nucleic acid-binding proteins"/>
    <property type="match status" value="1"/>
</dbReference>
<dbReference type="InterPro" id="IPR030391">
    <property type="entry name" value="MeTrfase_TrmA_CS"/>
</dbReference>
<feature type="binding site" evidence="4">
    <location>
        <position position="330"/>
    </location>
    <ligand>
        <name>S-adenosyl-L-methionine</name>
        <dbReference type="ChEBI" id="CHEBI:59789"/>
    </ligand>
</feature>
<evidence type="ECO:0000256" key="4">
    <source>
        <dbReference type="PROSITE-ProRule" id="PRU01024"/>
    </source>
</evidence>
<name>A0AA42C5V0_9BACT</name>
<dbReference type="InterPro" id="IPR029063">
    <property type="entry name" value="SAM-dependent_MTases_sf"/>
</dbReference>
<evidence type="ECO:0000256" key="3">
    <source>
        <dbReference type="ARBA" id="ARBA00022691"/>
    </source>
</evidence>
<dbReference type="SUPFAM" id="SSF53335">
    <property type="entry name" value="S-adenosyl-L-methionine-dependent methyltransferases"/>
    <property type="match status" value="1"/>
</dbReference>
<dbReference type="GO" id="GO:0070475">
    <property type="term" value="P:rRNA base methylation"/>
    <property type="evidence" value="ECO:0007669"/>
    <property type="project" value="TreeGrafter"/>
</dbReference>
<dbReference type="EC" id="2.1.1.190" evidence="7"/>
<dbReference type="InterPro" id="IPR002792">
    <property type="entry name" value="TRAM_dom"/>
</dbReference>
<keyword evidence="8" id="KW-1185">Reference proteome</keyword>